<evidence type="ECO:0000313" key="8">
    <source>
        <dbReference type="Proteomes" id="UP001500730"/>
    </source>
</evidence>
<dbReference type="EMBL" id="BAAARE010000006">
    <property type="protein sequence ID" value="GAA2479416.1"/>
    <property type="molecule type" value="Genomic_DNA"/>
</dbReference>
<proteinExistence type="predicted"/>
<evidence type="ECO:0000256" key="3">
    <source>
        <dbReference type="ARBA" id="ARBA00022692"/>
    </source>
</evidence>
<gene>
    <name evidence="7" type="ORF">GCM10009858_16230</name>
</gene>
<dbReference type="RefSeq" id="WP_344254337.1">
    <property type="nucleotide sequence ID" value="NZ_BAAARE010000006.1"/>
</dbReference>
<dbReference type="PANTHER" id="PTHR23513:SF11">
    <property type="entry name" value="STAPHYLOFERRIN A TRANSPORTER"/>
    <property type="match status" value="1"/>
</dbReference>
<keyword evidence="4 6" id="KW-1133">Transmembrane helix</keyword>
<feature type="transmembrane region" description="Helical" evidence="6">
    <location>
        <begin position="233"/>
        <end position="254"/>
    </location>
</feature>
<feature type="transmembrane region" description="Helical" evidence="6">
    <location>
        <begin position="182"/>
        <end position="200"/>
    </location>
</feature>
<feature type="transmembrane region" description="Helical" evidence="6">
    <location>
        <begin position="293"/>
        <end position="313"/>
    </location>
</feature>
<reference evidence="8" key="1">
    <citation type="journal article" date="2019" name="Int. J. Syst. Evol. Microbiol.">
        <title>The Global Catalogue of Microorganisms (GCM) 10K type strain sequencing project: providing services to taxonomists for standard genome sequencing and annotation.</title>
        <authorList>
            <consortium name="The Broad Institute Genomics Platform"/>
            <consortium name="The Broad Institute Genome Sequencing Center for Infectious Disease"/>
            <person name="Wu L."/>
            <person name="Ma J."/>
        </authorList>
    </citation>
    <scope>NUCLEOTIDE SEQUENCE [LARGE SCALE GENOMIC DNA]</scope>
    <source>
        <strain evidence="8">JCM 16259</strain>
    </source>
</reference>
<name>A0ABP5YDW9_9MICO</name>
<evidence type="ECO:0000256" key="1">
    <source>
        <dbReference type="ARBA" id="ARBA00004651"/>
    </source>
</evidence>
<feature type="transmembrane region" description="Helical" evidence="6">
    <location>
        <begin position="266"/>
        <end position="286"/>
    </location>
</feature>
<dbReference type="PANTHER" id="PTHR23513">
    <property type="entry name" value="INTEGRAL MEMBRANE EFFLUX PROTEIN-RELATED"/>
    <property type="match status" value="1"/>
</dbReference>
<keyword evidence="3 6" id="KW-0812">Transmembrane</keyword>
<dbReference type="Proteomes" id="UP001500730">
    <property type="component" value="Unassembled WGS sequence"/>
</dbReference>
<comment type="subcellular location">
    <subcellularLocation>
        <location evidence="1">Cell membrane</location>
        <topology evidence="1">Multi-pass membrane protein</topology>
    </subcellularLocation>
</comment>
<feature type="transmembrane region" description="Helical" evidence="6">
    <location>
        <begin position="114"/>
        <end position="135"/>
    </location>
</feature>
<dbReference type="SUPFAM" id="SSF103473">
    <property type="entry name" value="MFS general substrate transporter"/>
    <property type="match status" value="1"/>
</dbReference>
<dbReference type="Pfam" id="PF07690">
    <property type="entry name" value="MFS_1"/>
    <property type="match status" value="1"/>
</dbReference>
<keyword evidence="8" id="KW-1185">Reference proteome</keyword>
<sequence>MLEAIQPALLGPPPPPLTRDRMVQTWVGTLALSWFGDAVWTVALAWTAVHSLSPAMAGVVLGAEMLPQAVFVLVGGVIADLWDTRRVLVVGRLVQAAVLLSGAVAWAAGVRGAALLMTMGILLGTATGLTLPAGATLSRQLVRSSDLATVSGWSQIGGRLARLLGAPVGGVAVAVVGPSGAMLANAVTFVAVAGVLALVVHPRYRMPRSPHATWLASLRDGAAYLRRDESARLLVLGLAALNVFVSPVIALGVALRVSTSGWGPGWLGAADAAFATGAIAGSVVAIRWRVRRPAQAGFTVLVVQGACIAATGIGSRVTLMGAMALIGVAAGTASVWLSGTYQRTIAPSHLGRVSSVSSLGDMALVPLAIPAFGALAAGASVLVAACVYGAAMAALCLWFACRPGIARLR</sequence>
<feature type="transmembrane region" description="Helical" evidence="6">
    <location>
        <begin position="89"/>
        <end position="108"/>
    </location>
</feature>
<accession>A0ABP5YDW9</accession>
<dbReference type="CDD" id="cd06173">
    <property type="entry name" value="MFS_MefA_like"/>
    <property type="match status" value="1"/>
</dbReference>
<comment type="caution">
    <text evidence="7">The sequence shown here is derived from an EMBL/GenBank/DDBJ whole genome shotgun (WGS) entry which is preliminary data.</text>
</comment>
<feature type="transmembrane region" description="Helical" evidence="6">
    <location>
        <begin position="26"/>
        <end position="49"/>
    </location>
</feature>
<evidence type="ECO:0000256" key="4">
    <source>
        <dbReference type="ARBA" id="ARBA00022989"/>
    </source>
</evidence>
<feature type="transmembrane region" description="Helical" evidence="6">
    <location>
        <begin position="319"/>
        <end position="338"/>
    </location>
</feature>
<evidence type="ECO:0000313" key="7">
    <source>
        <dbReference type="EMBL" id="GAA2479416.1"/>
    </source>
</evidence>
<keyword evidence="5 6" id="KW-0472">Membrane</keyword>
<organism evidence="7 8">
    <name type="scientific">Terrabacter carboxydivorans</name>
    <dbReference type="NCBI Taxonomy" id="619730"/>
    <lineage>
        <taxon>Bacteria</taxon>
        <taxon>Bacillati</taxon>
        <taxon>Actinomycetota</taxon>
        <taxon>Actinomycetes</taxon>
        <taxon>Micrococcales</taxon>
        <taxon>Intrasporangiaceae</taxon>
        <taxon>Terrabacter</taxon>
    </lineage>
</organism>
<evidence type="ECO:0008006" key="9">
    <source>
        <dbReference type="Google" id="ProtNLM"/>
    </source>
</evidence>
<protein>
    <recommendedName>
        <fullName evidence="9">MFS transporter</fullName>
    </recommendedName>
</protein>
<feature type="transmembrane region" description="Helical" evidence="6">
    <location>
        <begin position="55"/>
        <end position="82"/>
    </location>
</feature>
<evidence type="ECO:0000256" key="6">
    <source>
        <dbReference type="SAM" id="Phobius"/>
    </source>
</evidence>
<evidence type="ECO:0000256" key="5">
    <source>
        <dbReference type="ARBA" id="ARBA00023136"/>
    </source>
</evidence>
<evidence type="ECO:0000256" key="2">
    <source>
        <dbReference type="ARBA" id="ARBA00022475"/>
    </source>
</evidence>
<keyword evidence="2" id="KW-1003">Cell membrane</keyword>
<dbReference type="Gene3D" id="1.20.1250.20">
    <property type="entry name" value="MFS general substrate transporter like domains"/>
    <property type="match status" value="1"/>
</dbReference>
<feature type="transmembrane region" description="Helical" evidence="6">
    <location>
        <begin position="156"/>
        <end position="176"/>
    </location>
</feature>
<feature type="transmembrane region" description="Helical" evidence="6">
    <location>
        <begin position="375"/>
        <end position="400"/>
    </location>
</feature>
<feature type="transmembrane region" description="Helical" evidence="6">
    <location>
        <begin position="350"/>
        <end position="369"/>
    </location>
</feature>
<dbReference type="InterPro" id="IPR036259">
    <property type="entry name" value="MFS_trans_sf"/>
</dbReference>
<dbReference type="InterPro" id="IPR011701">
    <property type="entry name" value="MFS"/>
</dbReference>